<dbReference type="Pfam" id="PF02604">
    <property type="entry name" value="PhdYeFM_antitox"/>
    <property type="match status" value="1"/>
</dbReference>
<comment type="similarity">
    <text evidence="1 2">Belongs to the phD/YefM antitoxin family.</text>
</comment>
<gene>
    <name evidence="3" type="ORF">HF855_07795</name>
</gene>
<reference evidence="3 4" key="1">
    <citation type="submission" date="2020-04" db="EMBL/GenBank/DDBJ databases">
        <authorList>
            <person name="Hitch T.C.A."/>
            <person name="Wylensek D."/>
            <person name="Clavel T."/>
        </authorList>
    </citation>
    <scope>NUCLEOTIDE SEQUENCE [LARGE SCALE GENOMIC DNA]</scope>
    <source>
        <strain evidence="3 4">BSM-383-APC-5F</strain>
    </source>
</reference>
<protein>
    <recommendedName>
        <fullName evidence="2">Antitoxin</fullName>
    </recommendedName>
</protein>
<evidence type="ECO:0000256" key="2">
    <source>
        <dbReference type="RuleBase" id="RU362080"/>
    </source>
</evidence>
<dbReference type="RefSeq" id="WP_168933644.1">
    <property type="nucleotide sequence ID" value="NZ_JAAITG010000004.1"/>
</dbReference>
<sequence length="82" mass="9262">MTAINITNARKELYNLVENVNRYSDPTLIVSKKGNAILISEDDWNAIQETVYLNSIPGMAESLIQGKESSLEDCLTEDEIEW</sequence>
<dbReference type="Proteomes" id="UP000580130">
    <property type="component" value="Unassembled WGS sequence"/>
</dbReference>
<name>A0A848CHU0_9FIRM</name>
<comment type="function">
    <text evidence="2">Antitoxin component of a type II toxin-antitoxin (TA) system.</text>
</comment>
<proteinExistence type="inferred from homology"/>
<dbReference type="InterPro" id="IPR036165">
    <property type="entry name" value="YefM-like_sf"/>
</dbReference>
<comment type="caution">
    <text evidence="3">The sequence shown here is derived from an EMBL/GenBank/DDBJ whole genome shotgun (WGS) entry which is preliminary data.</text>
</comment>
<dbReference type="EMBL" id="JABAFX010000016">
    <property type="protein sequence ID" value="NME57326.1"/>
    <property type="molecule type" value="Genomic_DNA"/>
</dbReference>
<evidence type="ECO:0000313" key="3">
    <source>
        <dbReference type="EMBL" id="NME57326.1"/>
    </source>
</evidence>
<evidence type="ECO:0000313" key="4">
    <source>
        <dbReference type="Proteomes" id="UP000580130"/>
    </source>
</evidence>
<dbReference type="SUPFAM" id="SSF143120">
    <property type="entry name" value="YefM-like"/>
    <property type="match status" value="1"/>
</dbReference>
<evidence type="ECO:0000256" key="1">
    <source>
        <dbReference type="ARBA" id="ARBA00009981"/>
    </source>
</evidence>
<dbReference type="InterPro" id="IPR006442">
    <property type="entry name" value="Antitoxin_Phd/YefM"/>
</dbReference>
<dbReference type="AlphaFoldDB" id="A0A848CHU0"/>
<organism evidence="3 4">
    <name type="scientific">Dorea formicigenerans</name>
    <dbReference type="NCBI Taxonomy" id="39486"/>
    <lineage>
        <taxon>Bacteria</taxon>
        <taxon>Bacillati</taxon>
        <taxon>Bacillota</taxon>
        <taxon>Clostridia</taxon>
        <taxon>Lachnospirales</taxon>
        <taxon>Lachnospiraceae</taxon>
        <taxon>Dorea</taxon>
    </lineage>
</organism>
<dbReference type="Gene3D" id="3.40.1620.10">
    <property type="entry name" value="YefM-like domain"/>
    <property type="match status" value="1"/>
</dbReference>
<accession>A0A848CHU0</accession>